<dbReference type="Proteomes" id="UP001237780">
    <property type="component" value="Unassembled WGS sequence"/>
</dbReference>
<reference evidence="1 2" key="1">
    <citation type="submission" date="2023-07" db="EMBL/GenBank/DDBJ databases">
        <title>Comparative genomics of wheat-associated soil bacteria to identify genetic determinants of phenazine resistance.</title>
        <authorList>
            <person name="Mouncey N."/>
        </authorList>
    </citation>
    <scope>NUCLEOTIDE SEQUENCE [LARGE SCALE GENOMIC DNA]</scope>
    <source>
        <strain evidence="1 2">W4I11</strain>
    </source>
</reference>
<gene>
    <name evidence="1" type="ORF">QFZ34_001530</name>
</gene>
<accession>A0ABU0S9F0</accession>
<organism evidence="1 2">
    <name type="scientific">Phyllobacterium ifriqiyense</name>
    <dbReference type="NCBI Taxonomy" id="314238"/>
    <lineage>
        <taxon>Bacteria</taxon>
        <taxon>Pseudomonadati</taxon>
        <taxon>Pseudomonadota</taxon>
        <taxon>Alphaproteobacteria</taxon>
        <taxon>Hyphomicrobiales</taxon>
        <taxon>Phyllobacteriaceae</taxon>
        <taxon>Phyllobacterium</taxon>
    </lineage>
</organism>
<evidence type="ECO:0000313" key="1">
    <source>
        <dbReference type="EMBL" id="MDQ0996353.1"/>
    </source>
</evidence>
<proteinExistence type="predicted"/>
<evidence type="ECO:0000313" key="2">
    <source>
        <dbReference type="Proteomes" id="UP001237780"/>
    </source>
</evidence>
<name>A0ABU0S9F0_9HYPH</name>
<sequence length="42" mass="4631">MLSEFVPTIGFEVTKVSASHALFITQPLVIADTVDKQLKRSL</sequence>
<protein>
    <submittedName>
        <fullName evidence="1">Uncharacterized protein</fullName>
    </submittedName>
</protein>
<comment type="caution">
    <text evidence="1">The sequence shown here is derived from an EMBL/GenBank/DDBJ whole genome shotgun (WGS) entry which is preliminary data.</text>
</comment>
<dbReference type="EMBL" id="JAUSZT010000002">
    <property type="protein sequence ID" value="MDQ0996353.1"/>
    <property type="molecule type" value="Genomic_DNA"/>
</dbReference>
<keyword evidence="2" id="KW-1185">Reference proteome</keyword>